<name>A0A8S5RXZ2_9CAUD</name>
<dbReference type="InterPro" id="IPR054052">
    <property type="entry name" value="Y16Q-like"/>
</dbReference>
<evidence type="ECO:0000313" key="1">
    <source>
        <dbReference type="EMBL" id="DAF43597.1"/>
    </source>
</evidence>
<proteinExistence type="predicted"/>
<dbReference type="Pfam" id="PF21825">
    <property type="entry name" value="crAss001_48"/>
    <property type="match status" value="1"/>
</dbReference>
<organism evidence="1">
    <name type="scientific">Siphoviridae sp. ctWdm1</name>
    <dbReference type="NCBI Taxonomy" id="2827883"/>
    <lineage>
        <taxon>Viruses</taxon>
        <taxon>Duplodnaviria</taxon>
        <taxon>Heunggongvirae</taxon>
        <taxon>Uroviricota</taxon>
        <taxon>Caudoviricetes</taxon>
    </lineage>
</organism>
<sequence length="88" mass="10265">MELKDTVKLMLSADFKQRFQAEYAQDKNRAEGLAKMLKAYKAGTLPFKPKCSYELLYEQLIHMRAKLKVLEKRAEIEGIELIMDLKRG</sequence>
<dbReference type="EMBL" id="BK032509">
    <property type="protein sequence ID" value="DAF43597.1"/>
    <property type="molecule type" value="Genomic_DNA"/>
</dbReference>
<reference evidence="1" key="1">
    <citation type="journal article" date="2021" name="Proc. Natl. Acad. Sci. U.S.A.">
        <title>A Catalog of Tens of Thousands of Viruses from Human Metagenomes Reveals Hidden Associations with Chronic Diseases.</title>
        <authorList>
            <person name="Tisza M.J."/>
            <person name="Buck C.B."/>
        </authorList>
    </citation>
    <scope>NUCLEOTIDE SEQUENCE</scope>
    <source>
        <strain evidence="1">CtWdm1</strain>
    </source>
</reference>
<accession>A0A8S5RXZ2</accession>
<protein>
    <submittedName>
        <fullName evidence="1">Uncharacterized protein</fullName>
    </submittedName>
</protein>